<sequence length="130" mass="14341">MKRPTVLLIDDEPIVGQRLKGTLEKLGCEVDVFQDPGKALDRIREKGFDIIVTDVMMPDVNGIQILEAAKAVNADAKVIIITGFATSDLARECMEKGAFDMIAKPFKPSDLRSMVVRAATEMGFTDIQER</sequence>
<accession>A0AA41UK79</accession>
<organism evidence="4 5">
    <name type="scientific">Desulfatitalea alkaliphila</name>
    <dbReference type="NCBI Taxonomy" id="2929485"/>
    <lineage>
        <taxon>Bacteria</taxon>
        <taxon>Pseudomonadati</taxon>
        <taxon>Thermodesulfobacteriota</taxon>
        <taxon>Desulfobacteria</taxon>
        <taxon>Desulfobacterales</taxon>
        <taxon>Desulfosarcinaceae</taxon>
        <taxon>Desulfatitalea</taxon>
    </lineage>
</organism>
<feature type="domain" description="Response regulatory" evidence="3">
    <location>
        <begin position="5"/>
        <end position="119"/>
    </location>
</feature>
<evidence type="ECO:0000313" key="5">
    <source>
        <dbReference type="Proteomes" id="UP001165427"/>
    </source>
</evidence>
<dbReference type="PANTHER" id="PTHR44591">
    <property type="entry name" value="STRESS RESPONSE REGULATOR PROTEIN 1"/>
    <property type="match status" value="1"/>
</dbReference>
<comment type="caution">
    <text evidence="4">The sequence shown here is derived from an EMBL/GenBank/DDBJ whole genome shotgun (WGS) entry which is preliminary data.</text>
</comment>
<feature type="modified residue" description="4-aspartylphosphate" evidence="2">
    <location>
        <position position="54"/>
    </location>
</feature>
<protein>
    <submittedName>
        <fullName evidence="4">Response regulator</fullName>
    </submittedName>
</protein>
<proteinExistence type="predicted"/>
<dbReference type="Proteomes" id="UP001165427">
    <property type="component" value="Unassembled WGS sequence"/>
</dbReference>
<dbReference type="Gene3D" id="3.40.50.2300">
    <property type="match status" value="1"/>
</dbReference>
<evidence type="ECO:0000256" key="2">
    <source>
        <dbReference type="PROSITE-ProRule" id="PRU00169"/>
    </source>
</evidence>
<dbReference type="InterPro" id="IPR011006">
    <property type="entry name" value="CheY-like_superfamily"/>
</dbReference>
<gene>
    <name evidence="4" type="ORF">MRX98_19420</name>
</gene>
<dbReference type="EMBL" id="JALJRB010000032">
    <property type="protein sequence ID" value="MCJ8502755.1"/>
    <property type="molecule type" value="Genomic_DNA"/>
</dbReference>
<evidence type="ECO:0000259" key="3">
    <source>
        <dbReference type="PROSITE" id="PS50110"/>
    </source>
</evidence>
<dbReference type="PANTHER" id="PTHR44591:SF3">
    <property type="entry name" value="RESPONSE REGULATORY DOMAIN-CONTAINING PROTEIN"/>
    <property type="match status" value="1"/>
</dbReference>
<dbReference type="GO" id="GO:0000160">
    <property type="term" value="P:phosphorelay signal transduction system"/>
    <property type="evidence" value="ECO:0007669"/>
    <property type="project" value="InterPro"/>
</dbReference>
<dbReference type="Pfam" id="PF00072">
    <property type="entry name" value="Response_reg"/>
    <property type="match status" value="1"/>
</dbReference>
<dbReference type="RefSeq" id="WP_246914053.1">
    <property type="nucleotide sequence ID" value="NZ_JALJRB010000032.1"/>
</dbReference>
<keyword evidence="1 2" id="KW-0597">Phosphoprotein</keyword>
<dbReference type="PROSITE" id="PS50110">
    <property type="entry name" value="RESPONSE_REGULATORY"/>
    <property type="match status" value="1"/>
</dbReference>
<evidence type="ECO:0000256" key="1">
    <source>
        <dbReference type="ARBA" id="ARBA00022553"/>
    </source>
</evidence>
<dbReference type="SMART" id="SM00448">
    <property type="entry name" value="REC"/>
    <property type="match status" value="1"/>
</dbReference>
<name>A0AA41UK79_9BACT</name>
<dbReference type="CDD" id="cd00156">
    <property type="entry name" value="REC"/>
    <property type="match status" value="1"/>
</dbReference>
<evidence type="ECO:0000313" key="4">
    <source>
        <dbReference type="EMBL" id="MCJ8502755.1"/>
    </source>
</evidence>
<dbReference type="InterPro" id="IPR001789">
    <property type="entry name" value="Sig_transdc_resp-reg_receiver"/>
</dbReference>
<dbReference type="InterPro" id="IPR050595">
    <property type="entry name" value="Bact_response_regulator"/>
</dbReference>
<dbReference type="AlphaFoldDB" id="A0AA41UK79"/>
<dbReference type="SUPFAM" id="SSF52172">
    <property type="entry name" value="CheY-like"/>
    <property type="match status" value="1"/>
</dbReference>
<reference evidence="4" key="1">
    <citation type="submission" date="2022-04" db="EMBL/GenBank/DDBJ databases">
        <title>Desulfatitalea alkaliphila sp. nov., a novel anaerobic sulfate-reducing bacterium isolated from terrestrial mud volcano, Taman Peninsula, Russia.</title>
        <authorList>
            <person name="Khomyakova M.A."/>
            <person name="Merkel A.Y."/>
            <person name="Slobodkin A.I."/>
        </authorList>
    </citation>
    <scope>NUCLEOTIDE SEQUENCE</scope>
    <source>
        <strain evidence="4">M08but</strain>
    </source>
</reference>
<keyword evidence="5" id="KW-1185">Reference proteome</keyword>